<proteinExistence type="predicted"/>
<evidence type="ECO:0000256" key="1">
    <source>
        <dbReference type="SAM" id="MobiDB-lite"/>
    </source>
</evidence>
<feature type="compositionally biased region" description="Polar residues" evidence="1">
    <location>
        <begin position="384"/>
        <end position="406"/>
    </location>
</feature>
<gene>
    <name evidence="2" type="ORF">DGAL_LOCUS14752</name>
</gene>
<evidence type="ECO:0000313" key="2">
    <source>
        <dbReference type="EMBL" id="CAH0111136.1"/>
    </source>
</evidence>
<keyword evidence="3" id="KW-1185">Reference proteome</keyword>
<dbReference type="EMBL" id="CAKKLH010000310">
    <property type="protein sequence ID" value="CAH0111136.1"/>
    <property type="molecule type" value="Genomic_DNA"/>
</dbReference>
<dbReference type="Proteomes" id="UP000789390">
    <property type="component" value="Unassembled WGS sequence"/>
</dbReference>
<protein>
    <submittedName>
        <fullName evidence="2">Uncharacterized protein</fullName>
    </submittedName>
</protein>
<name>A0A8J2RWX0_9CRUS</name>
<dbReference type="OrthoDB" id="6343525at2759"/>
<dbReference type="AlphaFoldDB" id="A0A8J2RWX0"/>
<feature type="compositionally biased region" description="Polar residues" evidence="1">
    <location>
        <begin position="434"/>
        <end position="448"/>
    </location>
</feature>
<feature type="region of interest" description="Disordered" evidence="1">
    <location>
        <begin position="384"/>
        <end position="459"/>
    </location>
</feature>
<organism evidence="2 3">
    <name type="scientific">Daphnia galeata</name>
    <dbReference type="NCBI Taxonomy" id="27404"/>
    <lineage>
        <taxon>Eukaryota</taxon>
        <taxon>Metazoa</taxon>
        <taxon>Ecdysozoa</taxon>
        <taxon>Arthropoda</taxon>
        <taxon>Crustacea</taxon>
        <taxon>Branchiopoda</taxon>
        <taxon>Diplostraca</taxon>
        <taxon>Cladocera</taxon>
        <taxon>Anomopoda</taxon>
        <taxon>Daphniidae</taxon>
        <taxon>Daphnia</taxon>
    </lineage>
</organism>
<comment type="caution">
    <text evidence="2">The sequence shown here is derived from an EMBL/GenBank/DDBJ whole genome shotgun (WGS) entry which is preliminary data.</text>
</comment>
<feature type="region of interest" description="Disordered" evidence="1">
    <location>
        <begin position="23"/>
        <end position="57"/>
    </location>
</feature>
<feature type="region of interest" description="Disordered" evidence="1">
    <location>
        <begin position="124"/>
        <end position="146"/>
    </location>
</feature>
<accession>A0A8J2RWX0</accession>
<feature type="compositionally biased region" description="Low complexity" evidence="1">
    <location>
        <begin position="26"/>
        <end position="36"/>
    </location>
</feature>
<sequence length="675" mass="75423">MARDKGTMEGICKTTAIEHHQPECYDGSTRNSNSSSDESDDITRPFENDPLTGSVKKPVAVPSTMFEYIGPVPGREMSHFKCLLGCSPAFNTNGTPKYISCSNLSRFNIRRHVKLKHKAKLNQFDNESKNLNNAGELSTSKNRSKSPLLQLKQNKKRKVSGKTVSCQTEFCDQQSNNDISINPVKNNHSSKNIGFKKPVTVPSTMFQYIGPVKGAEMSLFKCLLGCLPAYNSNGTQKYISCANNSRFNLRRHVKLKHKSKLLQFNERSRMLGSLKEELDKQSESTLFQLKRILDQQENASDNRSNEDLPRKKSMVTIPHSIIEDLESSASPVGTSLAEHASDNNLSVTDGSSLPFVDVTDFLQMTLDVQPSLAKEGDIHSCTNQHETRSATQSDSASENQPISSNLVRRMYSSSKEKSSGAMASKENNDVPRLSRQSLVSTPEDQNTLHFCPEDRQTNSSSSIDIDYMHLPCAITVNQALQDDADEPDSLLETTVFRRSPRSSQSITKQIAAITVKELSKTVEGKSLKEGAEIGASLKPSLPELHLKELKLSPYKSSEFQDKFGNHVYWLQLIRRPKLLGNTVVWTDVYQEIQPNTVPNRCEIKFQTSLQGTIITKYYKPIKLSQNANDVIDNYPFAAWTSLITVSTETIHVLKLTRITGINDPMLHLIPELILS</sequence>
<reference evidence="2" key="1">
    <citation type="submission" date="2021-11" db="EMBL/GenBank/DDBJ databases">
        <authorList>
            <person name="Schell T."/>
        </authorList>
    </citation>
    <scope>NUCLEOTIDE SEQUENCE</scope>
    <source>
        <strain evidence="2">M5</strain>
    </source>
</reference>
<evidence type="ECO:0000313" key="3">
    <source>
        <dbReference type="Proteomes" id="UP000789390"/>
    </source>
</evidence>